<evidence type="ECO:0000313" key="3">
    <source>
        <dbReference type="EMBL" id="MBA2176699.1"/>
    </source>
</evidence>
<dbReference type="FunFam" id="3.20.20.450:FF:000001">
    <property type="entry name" value="Cyclic di-GMP phosphodiesterase yahA"/>
    <property type="match status" value="1"/>
</dbReference>
<dbReference type="Gene3D" id="3.30.450.20">
    <property type="entry name" value="PAS domain"/>
    <property type="match status" value="1"/>
</dbReference>
<dbReference type="InterPro" id="IPR029787">
    <property type="entry name" value="Nucleotide_cyclase"/>
</dbReference>
<dbReference type="InterPro" id="IPR001633">
    <property type="entry name" value="EAL_dom"/>
</dbReference>
<dbReference type="InterPro" id="IPR029016">
    <property type="entry name" value="GAF-like_dom_sf"/>
</dbReference>
<dbReference type="SUPFAM" id="SSF55781">
    <property type="entry name" value="GAF domain-like"/>
    <property type="match status" value="1"/>
</dbReference>
<evidence type="ECO:0000259" key="2">
    <source>
        <dbReference type="PROSITE" id="PS50887"/>
    </source>
</evidence>
<dbReference type="SUPFAM" id="SSF55073">
    <property type="entry name" value="Nucleotide cyclase"/>
    <property type="match status" value="1"/>
</dbReference>
<dbReference type="NCBIfam" id="TIGR00254">
    <property type="entry name" value="GGDEF"/>
    <property type="match status" value="1"/>
</dbReference>
<dbReference type="AlphaFoldDB" id="A0A838CXY8"/>
<protein>
    <submittedName>
        <fullName evidence="3">EAL domain-containing protein</fullName>
    </submittedName>
</protein>
<evidence type="ECO:0000313" key="4">
    <source>
        <dbReference type="Proteomes" id="UP000571017"/>
    </source>
</evidence>
<dbReference type="InterPro" id="IPR043128">
    <property type="entry name" value="Rev_trsase/Diguanyl_cyclase"/>
</dbReference>
<dbReference type="PROSITE" id="PS50887">
    <property type="entry name" value="GGDEF"/>
    <property type="match status" value="1"/>
</dbReference>
<feature type="domain" description="EAL" evidence="1">
    <location>
        <begin position="462"/>
        <end position="711"/>
    </location>
</feature>
<name>A0A838CXY8_9BACI</name>
<dbReference type="SMART" id="SM00267">
    <property type="entry name" value="GGDEF"/>
    <property type="match status" value="1"/>
</dbReference>
<dbReference type="Gene3D" id="3.30.450.40">
    <property type="match status" value="1"/>
</dbReference>
<dbReference type="PANTHER" id="PTHR44757:SF2">
    <property type="entry name" value="BIOFILM ARCHITECTURE MAINTENANCE PROTEIN MBAA"/>
    <property type="match status" value="1"/>
</dbReference>
<dbReference type="PANTHER" id="PTHR44757">
    <property type="entry name" value="DIGUANYLATE CYCLASE DGCP"/>
    <property type="match status" value="1"/>
</dbReference>
<dbReference type="InterPro" id="IPR035919">
    <property type="entry name" value="EAL_sf"/>
</dbReference>
<dbReference type="CDD" id="cd01949">
    <property type="entry name" value="GGDEF"/>
    <property type="match status" value="1"/>
</dbReference>
<reference evidence="3 4" key="1">
    <citation type="journal article" date="2004" name="Extremophiles">
        <title>Halobacillus locisalis sp. nov., a halophilic bacterium isolated from a marine solar saltern of the Yellow Sea in Korea.</title>
        <authorList>
            <person name="Yoon J.H."/>
            <person name="Kang K.H."/>
            <person name="Oh T.K."/>
            <person name="Park Y.H."/>
        </authorList>
    </citation>
    <scope>NUCLEOTIDE SEQUENCE [LARGE SCALE GENOMIC DNA]</scope>
    <source>
        <strain evidence="3 4">KCTC 3788</strain>
    </source>
</reference>
<dbReference type="InterPro" id="IPR000160">
    <property type="entry name" value="GGDEF_dom"/>
</dbReference>
<gene>
    <name evidence="3" type="ORF">H0266_17560</name>
</gene>
<dbReference type="Pfam" id="PF00563">
    <property type="entry name" value="EAL"/>
    <property type="match status" value="1"/>
</dbReference>
<dbReference type="SUPFAM" id="SSF55785">
    <property type="entry name" value="PYP-like sensor domain (PAS domain)"/>
    <property type="match status" value="1"/>
</dbReference>
<sequence>MAQIIDHPWKTLKQLSIPMWFFDQKDQNIYFNDVLRRDLGVEERIINQQGLKGLLHNEDIDTLKAVIAEGKQEQTFHLSYRLKRWSGYRWAKDVVTPYYAEDGEFLGYSGLSVSASSCRDELEQLKNSITEIGEAFSTSNGQSFFNFFVRYLAKALRVSTVVVGEVSGEDRNVITTISMYQNGQITSGFEYSLEHTPCEGVIQTNECFYPKDVQARFPEDDFLQRHDIESYFGKTLLNSNGDVIGIIAIMDDQPLINGPLSRAIFQILADRIEHELVKMKTESQLRKLSQFDSLTGLIQRDYFSELVKKEFEIAGNNGTKLGLLIIDLDNFKMINDSWGHEKGDELLRQFARHLNQIFARRNCVISRVSSDEFVVLLKEATEVDDVCDMADHVIQSMKRPFTIDQREYYTTVSVGVSFFPYDGKEEGAMLRYAHAAMHKAKRNGKNRYELYDSNMSKEIREEMVLKQALHHALDKQEFVLHYQPQICGRSSEVIGYEALIRWNHPTYGLLSPHYFIGLAEESGMITQLGEWVLQEACDQIKEWQQKYERLDLKVSVNLSAKQFVDRYLPDKVFAALKQSDLSPESLIVEITETMVLQDFDRSIETLEKLRAGGIKVHLDDFGVGFSSLSYLSRLPVDAIKIDRSFINQIDAGENDVAIVSAIIAMAKSLSLQIIAEGVEKEAHIRYLKQKGCYEYQGYYFSKPTPAESVSL</sequence>
<dbReference type="Gene3D" id="3.20.20.450">
    <property type="entry name" value="EAL domain"/>
    <property type="match status" value="1"/>
</dbReference>
<feature type="domain" description="GGDEF" evidence="2">
    <location>
        <begin position="319"/>
        <end position="453"/>
    </location>
</feature>
<dbReference type="InterPro" id="IPR052155">
    <property type="entry name" value="Biofilm_reg_signaling"/>
</dbReference>
<dbReference type="SMART" id="SM00052">
    <property type="entry name" value="EAL"/>
    <property type="match status" value="1"/>
</dbReference>
<dbReference type="Gene3D" id="3.30.70.270">
    <property type="match status" value="1"/>
</dbReference>
<dbReference type="SUPFAM" id="SSF141868">
    <property type="entry name" value="EAL domain-like"/>
    <property type="match status" value="1"/>
</dbReference>
<proteinExistence type="predicted"/>
<dbReference type="RefSeq" id="WP_181473754.1">
    <property type="nucleotide sequence ID" value="NZ_JACEFG010000004.1"/>
</dbReference>
<dbReference type="Pfam" id="PF00990">
    <property type="entry name" value="GGDEF"/>
    <property type="match status" value="1"/>
</dbReference>
<dbReference type="InterPro" id="IPR035965">
    <property type="entry name" value="PAS-like_dom_sf"/>
</dbReference>
<evidence type="ECO:0000259" key="1">
    <source>
        <dbReference type="PROSITE" id="PS50883"/>
    </source>
</evidence>
<dbReference type="Proteomes" id="UP000571017">
    <property type="component" value="Unassembled WGS sequence"/>
</dbReference>
<dbReference type="CDD" id="cd01948">
    <property type="entry name" value="EAL"/>
    <property type="match status" value="1"/>
</dbReference>
<accession>A0A838CXY8</accession>
<dbReference type="PROSITE" id="PS50883">
    <property type="entry name" value="EAL"/>
    <property type="match status" value="1"/>
</dbReference>
<keyword evidence="4" id="KW-1185">Reference proteome</keyword>
<dbReference type="EMBL" id="JACEFG010000004">
    <property type="protein sequence ID" value="MBA2176699.1"/>
    <property type="molecule type" value="Genomic_DNA"/>
</dbReference>
<organism evidence="3 4">
    <name type="scientific">Halobacillus locisalis</name>
    <dbReference type="NCBI Taxonomy" id="220753"/>
    <lineage>
        <taxon>Bacteria</taxon>
        <taxon>Bacillati</taxon>
        <taxon>Bacillota</taxon>
        <taxon>Bacilli</taxon>
        <taxon>Bacillales</taxon>
        <taxon>Bacillaceae</taxon>
        <taxon>Halobacillus</taxon>
    </lineage>
</organism>
<comment type="caution">
    <text evidence="3">The sequence shown here is derived from an EMBL/GenBank/DDBJ whole genome shotgun (WGS) entry which is preliminary data.</text>
</comment>